<reference evidence="2" key="1">
    <citation type="journal article" date="2020" name="Fungal Divers.">
        <title>Resolving the Mortierellaceae phylogeny through synthesis of multi-gene phylogenetics and phylogenomics.</title>
        <authorList>
            <person name="Vandepol N."/>
            <person name="Liber J."/>
            <person name="Desiro A."/>
            <person name="Na H."/>
            <person name="Kennedy M."/>
            <person name="Barry K."/>
            <person name="Grigoriev I.V."/>
            <person name="Miller A.N."/>
            <person name="O'Donnell K."/>
            <person name="Stajich J.E."/>
            <person name="Bonito G."/>
        </authorList>
    </citation>
    <scope>NUCLEOTIDE SEQUENCE</scope>
    <source>
        <strain evidence="2">KOD1015</strain>
    </source>
</reference>
<protein>
    <recommendedName>
        <fullName evidence="4">F-box domain-containing protein</fullName>
    </recommendedName>
</protein>
<evidence type="ECO:0000313" key="3">
    <source>
        <dbReference type="Proteomes" id="UP000780801"/>
    </source>
</evidence>
<dbReference type="EMBL" id="JAABOA010000993">
    <property type="protein sequence ID" value="KAF9582602.1"/>
    <property type="molecule type" value="Genomic_DNA"/>
</dbReference>
<proteinExistence type="predicted"/>
<accession>A0A9P6FWA0</accession>
<sequence>MKRNTIDQYDNVPSSSSSIQKIPIYFHSSSDHGRSNPKQIIAHSQHYYPKTSIFLLPNEILRLVAVWIADPRDQWSFSCTCKRLVGVLDKRDWFESFLRKSPSWSAFCSVRDLPTKEAWCKATLHIQDLQTRITLPIQTSDEITTATSAAQPHDSGINSSNDREAWKQPTASASSLCISMEEAVRFPADRETREGLWKRVGSPVYYTDTVQNTTIAASIVVRQSGVVGSAGGAALEHRILLYALPDLTNPIAICKSDLWTKPEPVTGRAWFEPFQEAQLQVVHNVELRHYPNSTRKRTVVKSRFQSQGEEERGKVEEEMEGVEEIEEMRVVLVLAFGEDAGPLGAEDNDMLILDVWSLIQAIELWIPASLLQPKSPESLMDIQENPHDYDLTQVATLGRVDRIITSTPQQTLCGRIAKLYSAPRVVGSTFSDGIDSSPEMVDCLALFGIQKSDASPAIVIKKILFQRPGENTWSKRPISRGVSCMTLFPSGSNFERLAVLFNKFGRGMIWDFVNDRQVGQLRMPSDRVLDEPLNPPGSLVVSQELYYWGVQVNWAIEVPKKAPVGREQRRSFRIVTLADGMTNEWESTWWHVDEDMLGGYSEVDLKVPTFTRSSSATVQSQGQIQETSSSLSVISSSNMTTSQEPDQVTAQTPAVSSTTTTPTSEYQHQHQHQPPPSISSTEQDSLARPAQTSSAPIFYATAKRYEDETLGHPYSPEVRAQYKKMQQQRKQQPYSPNLSISAPISTEEKEQQRQGPSMTQALGQAQVQGEHEPLTEGSGETPEAILFIAFVIWNRFRIGLTSRMGLSIMDMDTAGQEIFQAPRMLRIGGHEGGSQETIAIDPQLLGMTNERRVRSVDHQWVTFLDGSEDDGPLVDMATIGDSLVVTRRYSHLVWKMYGPNSKIF</sequence>
<evidence type="ECO:0008006" key="4">
    <source>
        <dbReference type="Google" id="ProtNLM"/>
    </source>
</evidence>
<name>A0A9P6FWA0_9FUNG</name>
<feature type="compositionally biased region" description="Polar residues" evidence="1">
    <location>
        <begin position="733"/>
        <end position="744"/>
    </location>
</feature>
<comment type="caution">
    <text evidence="2">The sequence shown here is derived from an EMBL/GenBank/DDBJ whole genome shotgun (WGS) entry which is preliminary data.</text>
</comment>
<feature type="region of interest" description="Disordered" evidence="1">
    <location>
        <begin position="613"/>
        <end position="694"/>
    </location>
</feature>
<feature type="compositionally biased region" description="Polar residues" evidence="1">
    <location>
        <begin position="146"/>
        <end position="160"/>
    </location>
</feature>
<feature type="compositionally biased region" description="Low complexity" evidence="1">
    <location>
        <begin position="627"/>
        <end position="663"/>
    </location>
</feature>
<feature type="compositionally biased region" description="Low complexity" evidence="1">
    <location>
        <begin position="723"/>
        <end position="732"/>
    </location>
</feature>
<keyword evidence="3" id="KW-1185">Reference proteome</keyword>
<evidence type="ECO:0000313" key="2">
    <source>
        <dbReference type="EMBL" id="KAF9582602.1"/>
    </source>
</evidence>
<dbReference type="OrthoDB" id="2445710at2759"/>
<gene>
    <name evidence="2" type="ORF">BGW38_010989</name>
</gene>
<feature type="compositionally biased region" description="Polar residues" evidence="1">
    <location>
        <begin position="613"/>
        <end position="626"/>
    </location>
</feature>
<feature type="compositionally biased region" description="Polar residues" evidence="1">
    <location>
        <begin position="753"/>
        <end position="767"/>
    </location>
</feature>
<evidence type="ECO:0000256" key="1">
    <source>
        <dbReference type="SAM" id="MobiDB-lite"/>
    </source>
</evidence>
<feature type="region of interest" description="Disordered" evidence="1">
    <location>
        <begin position="146"/>
        <end position="165"/>
    </location>
</feature>
<organism evidence="2 3">
    <name type="scientific">Lunasporangiospora selenospora</name>
    <dbReference type="NCBI Taxonomy" id="979761"/>
    <lineage>
        <taxon>Eukaryota</taxon>
        <taxon>Fungi</taxon>
        <taxon>Fungi incertae sedis</taxon>
        <taxon>Mucoromycota</taxon>
        <taxon>Mortierellomycotina</taxon>
        <taxon>Mortierellomycetes</taxon>
        <taxon>Mortierellales</taxon>
        <taxon>Mortierellaceae</taxon>
        <taxon>Lunasporangiospora</taxon>
    </lineage>
</organism>
<dbReference type="Proteomes" id="UP000780801">
    <property type="component" value="Unassembled WGS sequence"/>
</dbReference>
<feature type="region of interest" description="Disordered" evidence="1">
    <location>
        <begin position="721"/>
        <end position="778"/>
    </location>
</feature>
<dbReference type="AlphaFoldDB" id="A0A9P6FWA0"/>
<feature type="compositionally biased region" description="Polar residues" evidence="1">
    <location>
        <begin position="678"/>
        <end position="694"/>
    </location>
</feature>